<keyword evidence="1" id="KW-0472">Membrane</keyword>
<dbReference type="EMBL" id="VMRJ01000005">
    <property type="protein sequence ID" value="TVT38316.1"/>
    <property type="molecule type" value="Genomic_DNA"/>
</dbReference>
<dbReference type="Proteomes" id="UP000317624">
    <property type="component" value="Unassembled WGS sequence"/>
</dbReference>
<evidence type="ECO:0000313" key="2">
    <source>
        <dbReference type="EMBL" id="TVT38316.1"/>
    </source>
</evidence>
<keyword evidence="1" id="KW-1133">Transmembrane helix</keyword>
<comment type="caution">
    <text evidence="2">The sequence shown here is derived from an EMBL/GenBank/DDBJ whole genome shotgun (WGS) entry which is preliminary data.</text>
</comment>
<dbReference type="AlphaFoldDB" id="A0A558BP68"/>
<keyword evidence="1" id="KW-0812">Transmembrane</keyword>
<proteinExistence type="predicted"/>
<dbReference type="RefSeq" id="WP_144851051.1">
    <property type="nucleotide sequence ID" value="NZ_VMRJ01000005.1"/>
</dbReference>
<protein>
    <submittedName>
        <fullName evidence="2">Uncharacterized protein</fullName>
    </submittedName>
</protein>
<feature type="transmembrane region" description="Helical" evidence="1">
    <location>
        <begin position="111"/>
        <end position="129"/>
    </location>
</feature>
<organism evidence="2 3">
    <name type="scientific">Hymenobacter setariae</name>
    <dbReference type="NCBI Taxonomy" id="2594794"/>
    <lineage>
        <taxon>Bacteria</taxon>
        <taxon>Pseudomonadati</taxon>
        <taxon>Bacteroidota</taxon>
        <taxon>Cytophagia</taxon>
        <taxon>Cytophagales</taxon>
        <taxon>Hymenobacteraceae</taxon>
        <taxon>Hymenobacter</taxon>
    </lineage>
</organism>
<gene>
    <name evidence="2" type="ORF">FNT36_19140</name>
</gene>
<feature type="transmembrane region" description="Helical" evidence="1">
    <location>
        <begin position="47"/>
        <end position="64"/>
    </location>
</feature>
<feature type="transmembrane region" description="Helical" evidence="1">
    <location>
        <begin position="76"/>
        <end position="96"/>
    </location>
</feature>
<evidence type="ECO:0000313" key="3">
    <source>
        <dbReference type="Proteomes" id="UP000317624"/>
    </source>
</evidence>
<accession>A0A558BP68</accession>
<reference evidence="2 3" key="1">
    <citation type="submission" date="2019-07" db="EMBL/GenBank/DDBJ databases">
        <title>Hymenobacter sp. straun FUR1 Genome sequencing and assembly.</title>
        <authorList>
            <person name="Chhetri G."/>
        </authorList>
    </citation>
    <scope>NUCLEOTIDE SEQUENCE [LARGE SCALE GENOMIC DNA]</scope>
    <source>
        <strain evidence="2 3">Fur1</strain>
    </source>
</reference>
<evidence type="ECO:0000256" key="1">
    <source>
        <dbReference type="SAM" id="Phobius"/>
    </source>
</evidence>
<dbReference type="OrthoDB" id="883130at2"/>
<keyword evidence="3" id="KW-1185">Reference proteome</keyword>
<name>A0A558BP68_9BACT</name>
<sequence length="145" mass="16251">MPRSHAHPIPSPKMLSPVGRGLAAIQLAKETATIILLGVPMLQGRPLLVLAVLPGLVLYLFRWVMVLGSFRRRAAVGIWLFTIMDELWGLVLYLRATDGAPTLRQLRYLDWSYRLGLVFSLAALAEIAYRRYRDRAGLRALLKAA</sequence>